<organism evidence="7 9">
    <name type="scientific">Bursaphelenchus xylophilus</name>
    <name type="common">Pinewood nematode worm</name>
    <name type="synonym">Aphelenchoides xylophilus</name>
    <dbReference type="NCBI Taxonomy" id="6326"/>
    <lineage>
        <taxon>Eukaryota</taxon>
        <taxon>Metazoa</taxon>
        <taxon>Ecdysozoa</taxon>
        <taxon>Nematoda</taxon>
        <taxon>Chromadorea</taxon>
        <taxon>Rhabditida</taxon>
        <taxon>Tylenchina</taxon>
        <taxon>Tylenchomorpha</taxon>
        <taxon>Aphelenchoidea</taxon>
        <taxon>Aphelenchoididae</taxon>
        <taxon>Bursaphelenchus</taxon>
    </lineage>
</organism>
<dbReference type="AlphaFoldDB" id="A0A1I7SBG4"/>
<evidence type="ECO:0000313" key="7">
    <source>
        <dbReference type="Proteomes" id="UP000095284"/>
    </source>
</evidence>
<dbReference type="WBParaSite" id="BXY_1036200.1">
    <property type="protein sequence ID" value="BXY_1036200.1"/>
    <property type="gene ID" value="BXY_1036200"/>
</dbReference>
<feature type="chain" id="PRO_5036022112" evidence="4">
    <location>
        <begin position="22"/>
        <end position="788"/>
    </location>
</feature>
<dbReference type="Gene3D" id="1.25.40.10">
    <property type="entry name" value="Tetratricopeptide repeat domain"/>
    <property type="match status" value="2"/>
</dbReference>
<dbReference type="OrthoDB" id="27934at2759"/>
<dbReference type="Proteomes" id="UP000095284">
    <property type="component" value="Unplaced"/>
</dbReference>
<evidence type="ECO:0000313" key="8">
    <source>
        <dbReference type="Proteomes" id="UP000659654"/>
    </source>
</evidence>
<dbReference type="SMART" id="SM00671">
    <property type="entry name" value="SEL1"/>
    <property type="match status" value="10"/>
</dbReference>
<evidence type="ECO:0000313" key="9">
    <source>
        <dbReference type="WBParaSite" id="BXY_1036200.1"/>
    </source>
</evidence>
<keyword evidence="8" id="KW-1185">Reference proteome</keyword>
<feature type="compositionally biased region" description="Low complexity" evidence="2">
    <location>
        <begin position="727"/>
        <end position="743"/>
    </location>
</feature>
<dbReference type="GO" id="GO:0005789">
    <property type="term" value="C:endoplasmic reticulum membrane"/>
    <property type="evidence" value="ECO:0007669"/>
    <property type="project" value="TreeGrafter"/>
</dbReference>
<reference evidence="9" key="1">
    <citation type="submission" date="2016-11" db="UniProtKB">
        <authorList>
            <consortium name="WormBaseParasite"/>
        </authorList>
    </citation>
    <scope>IDENTIFICATION</scope>
</reference>
<keyword evidence="3" id="KW-0472">Membrane</keyword>
<dbReference type="Pfam" id="PF08238">
    <property type="entry name" value="Sel1"/>
    <property type="match status" value="11"/>
</dbReference>
<accession>A0A1I7SBG4</accession>
<feature type="region of interest" description="Disordered" evidence="2">
    <location>
        <begin position="712"/>
        <end position="788"/>
    </location>
</feature>
<keyword evidence="3" id="KW-1133">Transmembrane helix</keyword>
<evidence type="ECO:0000256" key="2">
    <source>
        <dbReference type="SAM" id="MobiDB-lite"/>
    </source>
</evidence>
<keyword evidence="3" id="KW-0812">Transmembrane</keyword>
<evidence type="ECO:0000313" key="6">
    <source>
        <dbReference type="EMBL" id="CAG9122017.1"/>
    </source>
</evidence>
<dbReference type="Proteomes" id="UP000582659">
    <property type="component" value="Unassembled WGS sequence"/>
</dbReference>
<sequence length="788" mass="86990">MYRRVLCTSLLIFLVVRIGSAQKSSKSEESKEKTAPLIKEETIIILADDLDALDEPEEEKPSGSRFLTDDDIDRMEHTGSTPALITQEVEERNALSDIFVEFIPEKKPTRELDAQAQVLYENALEVLGRKRWAQVDVSDLKNAYKEMERAAEMGHPDAQKILAFSYLFGEHRWSIDEARNIFERLAENGSPDAHLGLGFIYSTGLGLDNPDPAKGLLHYTVSALGGNPLAQMAMGYRYHSGVNVKADCDIALNWYRRVAQKVADKLKLTGSPSIQRIRIPDEVEGSSSSGNLLDNNLFMYYSYLAETGDVQATLALAQLYLTGGKGVPMDLDAAARYFKVAAQAGNIPAYAYLGRMYLEGTPYTPQSNTTAFEYFKKASDKGNAMAQSGLGLMFLVGYGVDQDSNLAFKLFSMAAEQGSSDGQLHLGQMYFYGIGVEKNYKQAIKYFQLAAQSGHILALYNLAHIHATGTGTQRSCTLATELMKNVAERGRWAERFVDAFAKFQLGHTDEAAIRYLFLAELGYEVAQTNFAFLMDKSDGRQQLFKPNQTYQRAYQYWLRSANQEYAFARVKLGDYLFYGLGTPVDLAAAANQYKVAATSHQNAQALFNLAYMHENGLGVSRDLHLAKRFYDLAAETSTDAIVPVTLALIKLRFLFITDFFTGGILFDSEGKAPLIERLMGPQWDLYLMTLFFTLTIWLAVVYWHYRRQLQADGNAPADPSPSTPNISRQESASSSSALGHQSSPTDPRNEGSAHSADLGNPHGANTGSTGGSGGSQDGNSSPTASQQQ</sequence>
<dbReference type="SUPFAM" id="SSF81901">
    <property type="entry name" value="HCP-like"/>
    <property type="match status" value="3"/>
</dbReference>
<proteinExistence type="inferred from homology"/>
<dbReference type="eggNOG" id="KOG1550">
    <property type="taxonomic scope" value="Eukaryota"/>
</dbReference>
<keyword evidence="4" id="KW-0732">Signal</keyword>
<dbReference type="InterPro" id="IPR011990">
    <property type="entry name" value="TPR-like_helical_dom_sf"/>
</dbReference>
<evidence type="ECO:0000256" key="4">
    <source>
        <dbReference type="SAM" id="SignalP"/>
    </source>
</evidence>
<dbReference type="EMBL" id="CAJFCV020000005">
    <property type="protein sequence ID" value="CAG9122017.1"/>
    <property type="molecule type" value="Genomic_DNA"/>
</dbReference>
<feature type="signal peptide" evidence="4">
    <location>
        <begin position="1"/>
        <end position="21"/>
    </location>
</feature>
<dbReference type="PANTHER" id="PTHR11102">
    <property type="entry name" value="SEL-1-LIKE PROTEIN"/>
    <property type="match status" value="1"/>
</dbReference>
<evidence type="ECO:0000256" key="1">
    <source>
        <dbReference type="ARBA" id="ARBA00038101"/>
    </source>
</evidence>
<reference evidence="6" key="2">
    <citation type="submission" date="2020-08" db="EMBL/GenBank/DDBJ databases">
        <authorList>
            <person name="Kikuchi T."/>
        </authorList>
    </citation>
    <scope>NUCLEOTIDE SEQUENCE</scope>
    <source>
        <strain evidence="5">Ka4C1</strain>
    </source>
</reference>
<dbReference type="GO" id="GO:0036503">
    <property type="term" value="P:ERAD pathway"/>
    <property type="evidence" value="ECO:0007669"/>
    <property type="project" value="TreeGrafter"/>
</dbReference>
<evidence type="ECO:0000313" key="5">
    <source>
        <dbReference type="EMBL" id="CAD5230936.1"/>
    </source>
</evidence>
<dbReference type="EMBL" id="CAJFDI010000005">
    <property type="protein sequence ID" value="CAD5230936.1"/>
    <property type="molecule type" value="Genomic_DNA"/>
</dbReference>
<dbReference type="SMR" id="A0A1I7SBG4"/>
<dbReference type="Proteomes" id="UP000659654">
    <property type="component" value="Unassembled WGS sequence"/>
</dbReference>
<dbReference type="InterPro" id="IPR006597">
    <property type="entry name" value="Sel1-like"/>
</dbReference>
<name>A0A1I7SBG4_BURXY</name>
<gene>
    <name evidence="5" type="ORF">BXYJ_LOCUS11230</name>
</gene>
<comment type="similarity">
    <text evidence="1">Belongs to the sel-1 family.</text>
</comment>
<dbReference type="InterPro" id="IPR050767">
    <property type="entry name" value="Sel1_AlgK"/>
</dbReference>
<protein>
    <submittedName>
        <fullName evidence="5">(pine wood nematode) hypothetical protein</fullName>
    </submittedName>
</protein>
<feature type="transmembrane region" description="Helical" evidence="3">
    <location>
        <begin position="685"/>
        <end position="705"/>
    </location>
</feature>
<dbReference type="PANTHER" id="PTHR11102:SF147">
    <property type="entry name" value="SEL1L ADAPTOR SUBUNIT OF ERAD E3 UBIQUITIN LIGASE"/>
    <property type="match status" value="1"/>
</dbReference>
<evidence type="ECO:0000256" key="3">
    <source>
        <dbReference type="SAM" id="Phobius"/>
    </source>
</evidence>